<feature type="signal peptide" evidence="4">
    <location>
        <begin position="1"/>
        <end position="20"/>
    </location>
</feature>
<accession>A0A1R1X770</accession>
<evidence type="ECO:0000313" key="6">
    <source>
        <dbReference type="EMBL" id="OMJ10486.1"/>
    </source>
</evidence>
<feature type="domain" description="Tyrosinase copper-binding" evidence="5">
    <location>
        <begin position="30"/>
        <end position="174"/>
    </location>
</feature>
<keyword evidence="7" id="KW-1185">Reference proteome</keyword>
<dbReference type="OrthoDB" id="6132182at2759"/>
<dbReference type="InterPro" id="IPR050316">
    <property type="entry name" value="Tyrosinase/Hemocyanin"/>
</dbReference>
<evidence type="ECO:0000313" key="7">
    <source>
        <dbReference type="Proteomes" id="UP000187283"/>
    </source>
</evidence>
<dbReference type="InterPro" id="IPR008922">
    <property type="entry name" value="Di-copper_centre_dom_sf"/>
</dbReference>
<feature type="region of interest" description="Disordered" evidence="3">
    <location>
        <begin position="220"/>
        <end position="255"/>
    </location>
</feature>
<proteinExistence type="predicted"/>
<evidence type="ECO:0000256" key="2">
    <source>
        <dbReference type="ARBA" id="ARBA00023008"/>
    </source>
</evidence>
<feature type="chain" id="PRO_5012073936" evidence="4">
    <location>
        <begin position="21"/>
        <end position="373"/>
    </location>
</feature>
<dbReference type="SUPFAM" id="SSF48056">
    <property type="entry name" value="Di-copper centre-containing domain"/>
    <property type="match status" value="1"/>
</dbReference>
<dbReference type="Gene3D" id="1.10.1280.10">
    <property type="entry name" value="Di-copper center containing domain from catechol oxidase"/>
    <property type="match status" value="1"/>
</dbReference>
<dbReference type="GO" id="GO:0016491">
    <property type="term" value="F:oxidoreductase activity"/>
    <property type="evidence" value="ECO:0007669"/>
    <property type="project" value="InterPro"/>
</dbReference>
<dbReference type="Proteomes" id="UP000187283">
    <property type="component" value="Unassembled WGS sequence"/>
</dbReference>
<dbReference type="PANTHER" id="PTHR11474:SF126">
    <property type="entry name" value="TYROSINASE-LIKE PROTEIN TYR-1-RELATED"/>
    <property type="match status" value="1"/>
</dbReference>
<dbReference type="GO" id="GO:0046872">
    <property type="term" value="F:metal ion binding"/>
    <property type="evidence" value="ECO:0007669"/>
    <property type="project" value="UniProtKB-KW"/>
</dbReference>
<protein>
    <submittedName>
        <fullName evidence="6">Tyrosinase</fullName>
    </submittedName>
</protein>
<dbReference type="EMBL" id="LSSN01004982">
    <property type="protein sequence ID" value="OMJ10486.1"/>
    <property type="molecule type" value="Genomic_DNA"/>
</dbReference>
<keyword evidence="1" id="KW-0479">Metal-binding</keyword>
<sequence>MKFNCFVLVAVIALFSFGGSQKCRTLRVRKELRSLSNNEWYVQPYWDSASDFVDVAGSSVLGKNRLGGNGRASDNCVTNGLQFRWINKYPDNKCLRRIFNDGDKIKPFFSPESITSDIQTSSNFADFSKRLEIGMHNILHNSIGGDMSEHHSAVDALFMLHHANVDRIWWKYQNYKWANMMDFNDSLEKKIIYFEVKIRDIMRVGQGGLCYMYEERRNSQSSNKRSSVDSNSNENSENSENSGENNRLSDDPSDISTILKTPEMSLATGVSRDILKKYFPHLYAGSANIHSIDLPNVISSRALEYAKNIKSANAGMNDSNQNVTTSPVNNSIPDTLVEISKLNTASPSKVGMGTPINQRPKMPYPARMPDDFL</sequence>
<keyword evidence="4" id="KW-0732">Signal</keyword>
<dbReference type="Pfam" id="PF00264">
    <property type="entry name" value="Tyrosinase"/>
    <property type="match status" value="1"/>
</dbReference>
<dbReference type="InterPro" id="IPR002227">
    <property type="entry name" value="Tyrosinase_Cu-bd"/>
</dbReference>
<evidence type="ECO:0000256" key="1">
    <source>
        <dbReference type="ARBA" id="ARBA00022723"/>
    </source>
</evidence>
<evidence type="ECO:0000256" key="3">
    <source>
        <dbReference type="SAM" id="MobiDB-lite"/>
    </source>
</evidence>
<evidence type="ECO:0000259" key="5">
    <source>
        <dbReference type="Pfam" id="PF00264"/>
    </source>
</evidence>
<feature type="non-terminal residue" evidence="6">
    <location>
        <position position="373"/>
    </location>
</feature>
<comment type="caution">
    <text evidence="6">The sequence shown here is derived from an EMBL/GenBank/DDBJ whole genome shotgun (WGS) entry which is preliminary data.</text>
</comment>
<gene>
    <name evidence="6" type="ORF">AYI70_g10296</name>
</gene>
<evidence type="ECO:0000256" key="4">
    <source>
        <dbReference type="SAM" id="SignalP"/>
    </source>
</evidence>
<name>A0A1R1X770_9FUNG</name>
<dbReference type="AlphaFoldDB" id="A0A1R1X770"/>
<organism evidence="6 7">
    <name type="scientific">Smittium culicis</name>
    <dbReference type="NCBI Taxonomy" id="133412"/>
    <lineage>
        <taxon>Eukaryota</taxon>
        <taxon>Fungi</taxon>
        <taxon>Fungi incertae sedis</taxon>
        <taxon>Zoopagomycota</taxon>
        <taxon>Kickxellomycotina</taxon>
        <taxon>Harpellomycetes</taxon>
        <taxon>Harpellales</taxon>
        <taxon>Legeriomycetaceae</taxon>
        <taxon>Smittium</taxon>
    </lineage>
</organism>
<feature type="compositionally biased region" description="Low complexity" evidence="3">
    <location>
        <begin position="220"/>
        <end position="246"/>
    </location>
</feature>
<feature type="region of interest" description="Disordered" evidence="3">
    <location>
        <begin position="348"/>
        <end position="373"/>
    </location>
</feature>
<dbReference type="PANTHER" id="PTHR11474">
    <property type="entry name" value="TYROSINASE FAMILY MEMBER"/>
    <property type="match status" value="1"/>
</dbReference>
<keyword evidence="2" id="KW-0186">Copper</keyword>
<reference evidence="6 7" key="1">
    <citation type="submission" date="2017-01" db="EMBL/GenBank/DDBJ databases">
        <authorList>
            <person name="Mah S.A."/>
            <person name="Swanson W.J."/>
            <person name="Moy G.W."/>
            <person name="Vacquier V.D."/>
        </authorList>
    </citation>
    <scope>NUCLEOTIDE SEQUENCE [LARGE SCALE GENOMIC DNA]</scope>
    <source>
        <strain evidence="6 7">GSMNP</strain>
    </source>
</reference>
<dbReference type="STRING" id="133412.A0A1R1X770"/>